<evidence type="ECO:0000256" key="11">
    <source>
        <dbReference type="NCBIfam" id="TIGR02228"/>
    </source>
</evidence>
<keyword evidence="4 14" id="KW-0378">Hydrolase</keyword>
<protein>
    <recommendedName>
        <fullName evidence="9 11">Signal peptidase I</fullName>
        <ecNumber evidence="11">3.4.21.89</ecNumber>
    </recommendedName>
</protein>
<dbReference type="EMBL" id="WPOC01000020">
    <property type="protein sequence ID" value="MVN15943.1"/>
    <property type="molecule type" value="Genomic_DNA"/>
</dbReference>
<dbReference type="InterPro" id="IPR036286">
    <property type="entry name" value="LexA/Signal_pep-like_sf"/>
</dbReference>
<dbReference type="SUPFAM" id="SSF51306">
    <property type="entry name" value="LexA/Signal peptidase"/>
    <property type="match status" value="1"/>
</dbReference>
<evidence type="ECO:0000256" key="10">
    <source>
        <dbReference type="ARBA" id="ARBA00045533"/>
    </source>
</evidence>
<reference evidence="14 15" key="1">
    <citation type="submission" date="2019-11" db="EMBL/GenBank/DDBJ databases">
        <title>Whole genome shotgun sequencing (WGS) data from Adlercreutzia equolifaciens ResAG-91, Eggerthella lenta MRI-F36, MRI-F37, MRI-F40, ResAG-49, ResAG-88, ResAG-121, ResAG-145, and Gordonibacter sp. ResAG-5, ResAG-26, ResAG-43, ResAG-50, ResAG-59.</title>
        <authorList>
            <person name="Stoll D.A."/>
            <person name="Danylec N."/>
            <person name="Franz C.M.A.P."/>
            <person name="Huch M."/>
        </authorList>
    </citation>
    <scope>NUCLEOTIDE SEQUENCE [LARGE SCALE GENOMIC DNA]</scope>
    <source>
        <strain evidence="14 15">ResAG-59</strain>
    </source>
</reference>
<keyword evidence="8 12" id="KW-0472">Membrane</keyword>
<evidence type="ECO:0000313" key="14">
    <source>
        <dbReference type="EMBL" id="MVN15943.1"/>
    </source>
</evidence>
<comment type="subcellular location">
    <subcellularLocation>
        <location evidence="1">Endoplasmic reticulum membrane</location>
        <topology evidence="1">Single-pass type II membrane protein</topology>
    </subcellularLocation>
</comment>
<dbReference type="InterPro" id="IPR001733">
    <property type="entry name" value="Peptidase_S26B"/>
</dbReference>
<comment type="caution">
    <text evidence="14">The sequence shown here is derived from an EMBL/GenBank/DDBJ whole genome shotgun (WGS) entry which is preliminary data.</text>
</comment>
<dbReference type="PROSITE" id="PS00501">
    <property type="entry name" value="SPASE_I_1"/>
    <property type="match status" value="1"/>
</dbReference>
<name>A0A6N8IM65_9ACTN</name>
<evidence type="ECO:0000313" key="15">
    <source>
        <dbReference type="Proteomes" id="UP000468327"/>
    </source>
</evidence>
<gene>
    <name evidence="14" type="ORF">GO738_11425</name>
</gene>
<dbReference type="GO" id="GO:0009003">
    <property type="term" value="F:signal peptidase activity"/>
    <property type="evidence" value="ECO:0007669"/>
    <property type="project" value="UniProtKB-EC"/>
</dbReference>
<comment type="function">
    <text evidence="10">Catalytic component of the signal peptidase complex (SPC) which catalyzes the cleavage of N-terminal signal sequences from nascent proteins as they are translocated into the lumen of the endoplasmic reticulum. Specifically cleaves N-terminal signal peptides that contain a hydrophobic alpha-helix (h-region) shorter than 18-20 amino acids.</text>
</comment>
<keyword evidence="2" id="KW-0645">Protease</keyword>
<evidence type="ECO:0000256" key="8">
    <source>
        <dbReference type="ARBA" id="ARBA00023136"/>
    </source>
</evidence>
<dbReference type="GO" id="GO:0006465">
    <property type="term" value="P:signal peptide processing"/>
    <property type="evidence" value="ECO:0007669"/>
    <property type="project" value="UniProtKB-UniRule"/>
</dbReference>
<sequence length="172" mass="17786">MMARAAKAIRTTLVVVLCAGLLCNLWLLASAALFPRELPGVLGFSPLAVASGSMEPALSAGDLAIVHREGSYRVGDVVAFWDGGSLTTHRIVADGPEGFVTKGDFNNAQDALPVAPEHVAGRVVLSVPLVGGAALFLRTPAGLGLLVVVGLAVLVLPDALRRVRRRGEECAA</sequence>
<accession>A0A6N8IM65</accession>
<keyword evidence="15" id="KW-1185">Reference proteome</keyword>
<evidence type="ECO:0000256" key="6">
    <source>
        <dbReference type="ARBA" id="ARBA00022968"/>
    </source>
</evidence>
<keyword evidence="3 12" id="KW-0812">Transmembrane</keyword>
<feature type="transmembrane region" description="Helical" evidence="12">
    <location>
        <begin position="135"/>
        <end position="156"/>
    </location>
</feature>
<dbReference type="GO" id="GO:0004252">
    <property type="term" value="F:serine-type endopeptidase activity"/>
    <property type="evidence" value="ECO:0007669"/>
    <property type="project" value="UniProtKB-UniRule"/>
</dbReference>
<evidence type="ECO:0000256" key="7">
    <source>
        <dbReference type="ARBA" id="ARBA00022989"/>
    </source>
</evidence>
<dbReference type="PRINTS" id="PR00728">
    <property type="entry name" value="SIGNALPTASE"/>
</dbReference>
<keyword evidence="6" id="KW-0735">Signal-anchor</keyword>
<dbReference type="Proteomes" id="UP000468327">
    <property type="component" value="Unassembled WGS sequence"/>
</dbReference>
<organism evidence="14 15">
    <name type="scientific">Gordonibacter urolithinfaciens</name>
    <dbReference type="NCBI Taxonomy" id="1335613"/>
    <lineage>
        <taxon>Bacteria</taxon>
        <taxon>Bacillati</taxon>
        <taxon>Actinomycetota</taxon>
        <taxon>Coriobacteriia</taxon>
        <taxon>Eggerthellales</taxon>
        <taxon>Eggerthellaceae</taxon>
        <taxon>Gordonibacter</taxon>
    </lineage>
</organism>
<evidence type="ECO:0000256" key="12">
    <source>
        <dbReference type="SAM" id="Phobius"/>
    </source>
</evidence>
<dbReference type="AlphaFoldDB" id="A0A6N8IM65"/>
<dbReference type="EC" id="3.4.21.89" evidence="11"/>
<dbReference type="PANTHER" id="PTHR10806">
    <property type="entry name" value="SIGNAL PEPTIDASE COMPLEX CATALYTIC SUBUNIT SEC11"/>
    <property type="match status" value="1"/>
</dbReference>
<keyword evidence="5" id="KW-0256">Endoplasmic reticulum</keyword>
<dbReference type="CDD" id="cd06530">
    <property type="entry name" value="S26_SPase_I"/>
    <property type="match status" value="1"/>
</dbReference>
<evidence type="ECO:0000256" key="1">
    <source>
        <dbReference type="ARBA" id="ARBA00004648"/>
    </source>
</evidence>
<dbReference type="Pfam" id="PF00717">
    <property type="entry name" value="Peptidase_S24"/>
    <property type="match status" value="1"/>
</dbReference>
<proteinExistence type="predicted"/>
<evidence type="ECO:0000256" key="5">
    <source>
        <dbReference type="ARBA" id="ARBA00022824"/>
    </source>
</evidence>
<evidence type="ECO:0000259" key="13">
    <source>
        <dbReference type="Pfam" id="PF00717"/>
    </source>
</evidence>
<dbReference type="PANTHER" id="PTHR10806:SF6">
    <property type="entry name" value="SIGNAL PEPTIDASE COMPLEX CATALYTIC SUBUNIT SEC11"/>
    <property type="match status" value="1"/>
</dbReference>
<dbReference type="InterPro" id="IPR015927">
    <property type="entry name" value="Peptidase_S24_S26A/B/C"/>
</dbReference>
<feature type="domain" description="Peptidase S24/S26A/S26B/S26C" evidence="13">
    <location>
        <begin position="47"/>
        <end position="96"/>
    </location>
</feature>
<dbReference type="InterPro" id="IPR019756">
    <property type="entry name" value="Pept_S26A_signal_pept_1_Ser-AS"/>
</dbReference>
<keyword evidence="7 12" id="KW-1133">Transmembrane helix</keyword>
<evidence type="ECO:0000256" key="4">
    <source>
        <dbReference type="ARBA" id="ARBA00022801"/>
    </source>
</evidence>
<evidence type="ECO:0000256" key="2">
    <source>
        <dbReference type="ARBA" id="ARBA00022670"/>
    </source>
</evidence>
<dbReference type="InterPro" id="IPR019533">
    <property type="entry name" value="Peptidase_S26"/>
</dbReference>
<dbReference type="Gene3D" id="2.10.109.10">
    <property type="entry name" value="Umud Fragment, subunit A"/>
    <property type="match status" value="1"/>
</dbReference>
<dbReference type="RefSeq" id="WP_157005685.1">
    <property type="nucleotide sequence ID" value="NZ_DBEZYS010000099.1"/>
</dbReference>
<evidence type="ECO:0000256" key="3">
    <source>
        <dbReference type="ARBA" id="ARBA00022692"/>
    </source>
</evidence>
<dbReference type="GO" id="GO:0016020">
    <property type="term" value="C:membrane"/>
    <property type="evidence" value="ECO:0007669"/>
    <property type="project" value="UniProtKB-UniRule"/>
</dbReference>
<evidence type="ECO:0000256" key="9">
    <source>
        <dbReference type="ARBA" id="ARBA00033305"/>
    </source>
</evidence>
<dbReference type="NCBIfam" id="TIGR02228">
    <property type="entry name" value="sigpep_I_arch"/>
    <property type="match status" value="1"/>
</dbReference>